<dbReference type="SMART" id="SM00387">
    <property type="entry name" value="HATPase_c"/>
    <property type="match status" value="1"/>
</dbReference>
<dbReference type="GO" id="GO:0005524">
    <property type="term" value="F:ATP binding"/>
    <property type="evidence" value="ECO:0007669"/>
    <property type="project" value="UniProtKB-KW"/>
</dbReference>
<dbReference type="GO" id="GO:0000155">
    <property type="term" value="F:phosphorelay sensor kinase activity"/>
    <property type="evidence" value="ECO:0007669"/>
    <property type="project" value="InterPro"/>
</dbReference>
<evidence type="ECO:0000256" key="3">
    <source>
        <dbReference type="ARBA" id="ARBA00022679"/>
    </source>
</evidence>
<proteinExistence type="predicted"/>
<dbReference type="SUPFAM" id="SSF47384">
    <property type="entry name" value="Homodimeric domain of signal transducing histidine kinase"/>
    <property type="match status" value="1"/>
</dbReference>
<dbReference type="PANTHER" id="PTHR43065">
    <property type="entry name" value="SENSOR HISTIDINE KINASE"/>
    <property type="match status" value="1"/>
</dbReference>
<dbReference type="PRINTS" id="PR00344">
    <property type="entry name" value="BCTRLSENSOR"/>
</dbReference>
<keyword evidence="4" id="KW-0547">Nucleotide-binding</keyword>
<gene>
    <name evidence="8" type="ORF">Amal_02754</name>
</gene>
<evidence type="ECO:0000313" key="8">
    <source>
        <dbReference type="EMBL" id="OAG76976.1"/>
    </source>
</evidence>
<dbReference type="InterPro" id="IPR036890">
    <property type="entry name" value="HATPase_C_sf"/>
</dbReference>
<dbReference type="PATRIC" id="fig|178901.10.peg.2752"/>
<protein>
    <recommendedName>
        <fullName evidence="2">histidine kinase</fullName>
        <ecNumber evidence="2">2.7.13.3</ecNumber>
    </recommendedName>
</protein>
<dbReference type="EC" id="2.7.13.3" evidence="2"/>
<sequence length="407" mass="44207">MGFKVHAVWYALLRLAGIVVACLLIPSVWLKGFYATASLLVCIAIGCIVSLVATQLELTRRMQRREPSIVNPPDRERLRNRALLDHAPVPLLFRSVDGTLHAANRAARRLFETDDRLIKPPSELLAALNEKRGSSEAGRLIRFVSSADGTSRVYALSIGQGAGVGGIVEYLALTDVEAGLNAAEAQALRDLLQILSHEIMNSLTPIVSLSVTAEELFAEGGKDLPSPLITEALATIRRRAEGLDKFVRGYRDLARLPAPDLAPVDLNALLRETQRIFEARWAEGVTLELCLPPTRVVVRVDKAQIEQALLNLLNNAAEACESQPSPRVQIAVEVTDGAATIIVRDNGIGLDPSVRDQIFQPFVSFKTNGNGIGLSLARQIVLGHGGSLGVDTLEAESPWKTAFRMRL</sequence>
<reference evidence="8 9" key="1">
    <citation type="submission" date="2016-03" db="EMBL/GenBank/DDBJ databases">
        <title>Draft genome sequence of Acetobacter malorum CECT 7742, a strain isolated from strawberry vinegar.</title>
        <authorList>
            <person name="Sainz F."/>
            <person name="Mas A."/>
            <person name="Torija M.J."/>
        </authorList>
    </citation>
    <scope>NUCLEOTIDE SEQUENCE [LARGE SCALE GENOMIC DNA]</scope>
    <source>
        <strain evidence="8 9">CECT 7742</strain>
    </source>
</reference>
<evidence type="ECO:0000256" key="6">
    <source>
        <dbReference type="ARBA" id="ARBA00022840"/>
    </source>
</evidence>
<dbReference type="EMBL" id="LVHD01000018">
    <property type="protein sequence ID" value="OAG76976.1"/>
    <property type="molecule type" value="Genomic_DNA"/>
</dbReference>
<dbReference type="Gene3D" id="3.30.565.10">
    <property type="entry name" value="Histidine kinase-like ATPase, C-terminal domain"/>
    <property type="match status" value="1"/>
</dbReference>
<dbReference type="eggNOG" id="COG5000">
    <property type="taxonomic scope" value="Bacteria"/>
</dbReference>
<keyword evidence="3" id="KW-0808">Transferase</keyword>
<dbReference type="AlphaFoldDB" id="A0A087PN56"/>
<dbReference type="PANTHER" id="PTHR43065:SF46">
    <property type="entry name" value="C4-DICARBOXYLATE TRANSPORT SENSOR PROTEIN DCTB"/>
    <property type="match status" value="1"/>
</dbReference>
<evidence type="ECO:0000313" key="9">
    <source>
        <dbReference type="Proteomes" id="UP000077349"/>
    </source>
</evidence>
<dbReference type="Pfam" id="PF02518">
    <property type="entry name" value="HATPase_c"/>
    <property type="match status" value="1"/>
</dbReference>
<keyword evidence="5 8" id="KW-0418">Kinase</keyword>
<evidence type="ECO:0000256" key="7">
    <source>
        <dbReference type="ARBA" id="ARBA00023012"/>
    </source>
</evidence>
<accession>A0A087PN56</accession>
<dbReference type="PROSITE" id="PS50109">
    <property type="entry name" value="HIS_KIN"/>
    <property type="match status" value="1"/>
</dbReference>
<comment type="caution">
    <text evidence="8">The sequence shown here is derived from an EMBL/GenBank/DDBJ whole genome shotgun (WGS) entry which is preliminary data.</text>
</comment>
<dbReference type="SUPFAM" id="SSF55874">
    <property type="entry name" value="ATPase domain of HSP90 chaperone/DNA topoisomerase II/histidine kinase"/>
    <property type="match status" value="1"/>
</dbReference>
<dbReference type="STRING" id="178901.AmDm5_2811"/>
<dbReference type="InterPro" id="IPR004358">
    <property type="entry name" value="Sig_transdc_His_kin-like_C"/>
</dbReference>
<name>A0A087PN56_9PROT</name>
<evidence type="ECO:0000256" key="5">
    <source>
        <dbReference type="ARBA" id="ARBA00022777"/>
    </source>
</evidence>
<dbReference type="InterPro" id="IPR036097">
    <property type="entry name" value="HisK_dim/P_sf"/>
</dbReference>
<keyword evidence="6" id="KW-0067">ATP-binding</keyword>
<comment type="catalytic activity">
    <reaction evidence="1">
        <text>ATP + protein L-histidine = ADP + protein N-phospho-L-histidine.</text>
        <dbReference type="EC" id="2.7.13.3"/>
    </reaction>
</comment>
<evidence type="ECO:0000256" key="1">
    <source>
        <dbReference type="ARBA" id="ARBA00000085"/>
    </source>
</evidence>
<organism evidence="8 9">
    <name type="scientific">Acetobacter malorum</name>
    <dbReference type="NCBI Taxonomy" id="178901"/>
    <lineage>
        <taxon>Bacteria</taxon>
        <taxon>Pseudomonadati</taxon>
        <taxon>Pseudomonadota</taxon>
        <taxon>Alphaproteobacteria</taxon>
        <taxon>Acetobacterales</taxon>
        <taxon>Acetobacteraceae</taxon>
        <taxon>Acetobacter</taxon>
    </lineage>
</organism>
<dbReference type="Proteomes" id="UP000077349">
    <property type="component" value="Unassembled WGS sequence"/>
</dbReference>
<dbReference type="InterPro" id="IPR005467">
    <property type="entry name" value="His_kinase_dom"/>
</dbReference>
<evidence type="ECO:0000256" key="2">
    <source>
        <dbReference type="ARBA" id="ARBA00012438"/>
    </source>
</evidence>
<evidence type="ECO:0000256" key="4">
    <source>
        <dbReference type="ARBA" id="ARBA00022741"/>
    </source>
</evidence>
<dbReference type="InterPro" id="IPR003594">
    <property type="entry name" value="HATPase_dom"/>
</dbReference>
<keyword evidence="7" id="KW-0902">Two-component regulatory system</keyword>